<feature type="region of interest" description="Disordered" evidence="1">
    <location>
        <begin position="1"/>
        <end position="24"/>
    </location>
</feature>
<gene>
    <name evidence="3" type="ORF">PCOR1329_LOCUS50070</name>
</gene>
<keyword evidence="2" id="KW-1133">Transmembrane helix</keyword>
<reference evidence="3" key="1">
    <citation type="submission" date="2023-10" db="EMBL/GenBank/DDBJ databases">
        <authorList>
            <person name="Chen Y."/>
            <person name="Shah S."/>
            <person name="Dougan E. K."/>
            <person name="Thang M."/>
            <person name="Chan C."/>
        </authorList>
    </citation>
    <scope>NUCLEOTIDE SEQUENCE [LARGE SCALE GENOMIC DNA]</scope>
</reference>
<feature type="compositionally biased region" description="Low complexity" evidence="1">
    <location>
        <begin position="442"/>
        <end position="454"/>
    </location>
</feature>
<feature type="compositionally biased region" description="Low complexity" evidence="1">
    <location>
        <begin position="410"/>
        <end position="426"/>
    </location>
</feature>
<proteinExistence type="predicted"/>
<feature type="transmembrane region" description="Helical" evidence="2">
    <location>
        <begin position="186"/>
        <end position="206"/>
    </location>
</feature>
<evidence type="ECO:0000313" key="3">
    <source>
        <dbReference type="EMBL" id="CAK0861374.1"/>
    </source>
</evidence>
<keyword evidence="2" id="KW-0812">Transmembrane</keyword>
<name>A0ABN9UQN0_9DINO</name>
<evidence type="ECO:0000256" key="1">
    <source>
        <dbReference type="SAM" id="MobiDB-lite"/>
    </source>
</evidence>
<dbReference type="EMBL" id="CAUYUJ010016060">
    <property type="protein sequence ID" value="CAK0861374.1"/>
    <property type="molecule type" value="Genomic_DNA"/>
</dbReference>
<evidence type="ECO:0008006" key="5">
    <source>
        <dbReference type="Google" id="ProtNLM"/>
    </source>
</evidence>
<organism evidence="3 4">
    <name type="scientific">Prorocentrum cordatum</name>
    <dbReference type="NCBI Taxonomy" id="2364126"/>
    <lineage>
        <taxon>Eukaryota</taxon>
        <taxon>Sar</taxon>
        <taxon>Alveolata</taxon>
        <taxon>Dinophyceae</taxon>
        <taxon>Prorocentrales</taxon>
        <taxon>Prorocentraceae</taxon>
        <taxon>Prorocentrum</taxon>
    </lineage>
</organism>
<protein>
    <recommendedName>
        <fullName evidence="5">Glycerophosphocholine acyltransferase 1</fullName>
    </recommendedName>
</protein>
<feature type="region of interest" description="Disordered" evidence="1">
    <location>
        <begin position="333"/>
        <end position="454"/>
    </location>
</feature>
<comment type="caution">
    <text evidence="3">The sequence shown here is derived from an EMBL/GenBank/DDBJ whole genome shotgun (WGS) entry which is preliminary data.</text>
</comment>
<feature type="transmembrane region" description="Helical" evidence="2">
    <location>
        <begin position="62"/>
        <end position="81"/>
    </location>
</feature>
<dbReference type="Proteomes" id="UP001189429">
    <property type="component" value="Unassembled WGS sequence"/>
</dbReference>
<keyword evidence="2" id="KW-0472">Membrane</keyword>
<evidence type="ECO:0000256" key="2">
    <source>
        <dbReference type="SAM" id="Phobius"/>
    </source>
</evidence>
<evidence type="ECO:0000313" key="4">
    <source>
        <dbReference type="Proteomes" id="UP001189429"/>
    </source>
</evidence>
<feature type="transmembrane region" description="Helical" evidence="2">
    <location>
        <begin position="87"/>
        <end position="107"/>
    </location>
</feature>
<accession>A0ABN9UQN0</accession>
<keyword evidence="4" id="KW-1185">Reference proteome</keyword>
<feature type="transmembrane region" description="Helical" evidence="2">
    <location>
        <begin position="150"/>
        <end position="174"/>
    </location>
</feature>
<sequence length="454" mass="49098">MLGAGHEPLLGGSPSGSPPAPTRASLPARAARERWWRLTTDRAWLASPLSRRVFWRYYPRRPYPMVVFTLMWLLLMCLGVVDTSTWGPLFAETMVYLTVISIISRWLPRASLASDFFLVTAWTPAWWMNGRSLPVDAVIGFNCCPFILCMMWAIGLHSLFVAQFALTTCLLIAVDPRQMGTVSRDLLICTVILVMPMIVTLEWQTVIHFNKLQKHMSVSTDGQMVVNRSNGIIVSVCGGAIELLGLDSVGAPFSRVVCEDDWDLVQRWCRQSTGEPSEVFLATLCSRASWESAPVQEFDARLIPYEVTGPDVHFCLQVVGEVRCHTEIKNMCSSETSSGAARPPSTSPFNIEASDQGVSKEVRPEPPSSCKEDDDDEEASRTSCAIASVVDDPAEPAGSPKAGGPGGPGTPLAPGEHLEAPRGGPRIPAPPGAAGGTPAPPRGRSAPAGSKLSL</sequence>